<dbReference type="GeneID" id="59300664"/>
<keyword evidence="5" id="KW-1185">Reference proteome</keyword>
<dbReference type="SMART" id="SM00248">
    <property type="entry name" value="ANK"/>
    <property type="match status" value="3"/>
</dbReference>
<organism evidence="4 5">
    <name type="scientific">Fusarium tjaetaba</name>
    <dbReference type="NCBI Taxonomy" id="1567544"/>
    <lineage>
        <taxon>Eukaryota</taxon>
        <taxon>Fungi</taxon>
        <taxon>Dikarya</taxon>
        <taxon>Ascomycota</taxon>
        <taxon>Pezizomycotina</taxon>
        <taxon>Sordariomycetes</taxon>
        <taxon>Hypocreomycetidae</taxon>
        <taxon>Hypocreales</taxon>
        <taxon>Nectriaceae</taxon>
        <taxon>Fusarium</taxon>
        <taxon>Fusarium fujikuroi species complex</taxon>
    </lineage>
</organism>
<dbReference type="PANTHER" id="PTHR24171:SF8">
    <property type="entry name" value="BRCA1-ASSOCIATED RING DOMAIN PROTEIN 1"/>
    <property type="match status" value="1"/>
</dbReference>
<evidence type="ECO:0000256" key="1">
    <source>
        <dbReference type="ARBA" id="ARBA00022737"/>
    </source>
</evidence>
<dbReference type="Pfam" id="PF12796">
    <property type="entry name" value="Ank_2"/>
    <property type="match status" value="1"/>
</dbReference>
<dbReference type="InterPro" id="IPR002110">
    <property type="entry name" value="Ankyrin_rpt"/>
</dbReference>
<evidence type="ECO:0000313" key="5">
    <source>
        <dbReference type="Proteomes" id="UP000530670"/>
    </source>
</evidence>
<dbReference type="SUPFAM" id="SSF48403">
    <property type="entry name" value="Ankyrin repeat"/>
    <property type="match status" value="1"/>
</dbReference>
<dbReference type="Gene3D" id="1.25.40.20">
    <property type="entry name" value="Ankyrin repeat-containing domain"/>
    <property type="match status" value="1"/>
</dbReference>
<evidence type="ECO:0000256" key="3">
    <source>
        <dbReference type="PROSITE-ProRule" id="PRU00023"/>
    </source>
</evidence>
<name>A0A8H5S5J0_9HYPO</name>
<dbReference type="InterPro" id="IPR036770">
    <property type="entry name" value="Ankyrin_rpt-contain_sf"/>
</dbReference>
<comment type="caution">
    <text evidence="4">The sequence shown here is derived from an EMBL/GenBank/DDBJ whole genome shotgun (WGS) entry which is preliminary data.</text>
</comment>
<dbReference type="EMBL" id="JAAQRI010000041">
    <property type="protein sequence ID" value="KAF5645792.1"/>
    <property type="molecule type" value="Genomic_DNA"/>
</dbReference>
<evidence type="ECO:0000256" key="2">
    <source>
        <dbReference type="ARBA" id="ARBA00023043"/>
    </source>
</evidence>
<dbReference type="RefSeq" id="XP_037210474.1">
    <property type="nucleotide sequence ID" value="XM_037348394.1"/>
</dbReference>
<reference evidence="4 5" key="1">
    <citation type="submission" date="2020-05" db="EMBL/GenBank/DDBJ databases">
        <title>Identification and distribution of gene clusters putatively required for synthesis of sphingolipid metabolism inhibitors in phylogenetically diverse species of the filamentous fungus Fusarium.</title>
        <authorList>
            <person name="Kim H.-S."/>
            <person name="Busman M."/>
            <person name="Brown D.W."/>
            <person name="Divon H."/>
            <person name="Uhlig S."/>
            <person name="Proctor R.H."/>
        </authorList>
    </citation>
    <scope>NUCLEOTIDE SEQUENCE [LARGE SCALE GENOMIC DNA]</scope>
    <source>
        <strain evidence="4 5">NRRL 66243</strain>
    </source>
</reference>
<gene>
    <name evidence="4" type="ORF">FTJAE_2221</name>
</gene>
<dbReference type="OrthoDB" id="341259at2759"/>
<keyword evidence="2 3" id="KW-0040">ANK repeat</keyword>
<dbReference type="Proteomes" id="UP000530670">
    <property type="component" value="Unassembled WGS sequence"/>
</dbReference>
<accession>A0A8H5S5J0</accession>
<evidence type="ECO:0000313" key="4">
    <source>
        <dbReference type="EMBL" id="KAF5645792.1"/>
    </source>
</evidence>
<dbReference type="AlphaFoldDB" id="A0A8H5S5J0"/>
<dbReference type="GO" id="GO:0085020">
    <property type="term" value="P:protein K6-linked ubiquitination"/>
    <property type="evidence" value="ECO:0007669"/>
    <property type="project" value="TreeGrafter"/>
</dbReference>
<dbReference type="GO" id="GO:0004842">
    <property type="term" value="F:ubiquitin-protein transferase activity"/>
    <property type="evidence" value="ECO:0007669"/>
    <property type="project" value="TreeGrafter"/>
</dbReference>
<protein>
    <submittedName>
        <fullName evidence="4">Ankyrin repeat-containing protein</fullName>
    </submittedName>
</protein>
<proteinExistence type="predicted"/>
<feature type="repeat" description="ANK" evidence="3">
    <location>
        <begin position="39"/>
        <end position="71"/>
    </location>
</feature>
<keyword evidence="1" id="KW-0677">Repeat</keyword>
<dbReference type="PANTHER" id="PTHR24171">
    <property type="entry name" value="ANKYRIN REPEAT DOMAIN-CONTAINING PROTEIN 39-RELATED"/>
    <property type="match status" value="1"/>
</dbReference>
<sequence length="103" mass="11076">MADVEILGQSLWQAAEKGNKATVRLLLDGGADAESKDTVGQTPLLWAAKYGNEAVVKLLLDKDANVESKDTSGRTPLSWAAQNRHKAVVKLLDKAEEGRSPGY</sequence>
<dbReference type="PROSITE" id="PS50297">
    <property type="entry name" value="ANK_REP_REGION"/>
    <property type="match status" value="1"/>
</dbReference>
<dbReference type="PROSITE" id="PS50088">
    <property type="entry name" value="ANK_REPEAT"/>
    <property type="match status" value="1"/>
</dbReference>